<dbReference type="SUPFAM" id="SSF52540">
    <property type="entry name" value="P-loop containing nucleoside triphosphate hydrolases"/>
    <property type="match status" value="1"/>
</dbReference>
<dbReference type="InterPro" id="IPR011527">
    <property type="entry name" value="ABC1_TM_dom"/>
</dbReference>
<dbReference type="Gene3D" id="3.40.50.300">
    <property type="entry name" value="P-loop containing nucleotide triphosphate hydrolases"/>
    <property type="match status" value="1"/>
</dbReference>
<dbReference type="InterPro" id="IPR039421">
    <property type="entry name" value="Type_1_exporter"/>
</dbReference>
<keyword evidence="11" id="KW-0378">Hydrolase</keyword>
<dbReference type="EC" id="3.6.3.-" evidence="11"/>
<evidence type="ECO:0000256" key="4">
    <source>
        <dbReference type="ARBA" id="ARBA00022840"/>
    </source>
</evidence>
<dbReference type="Pfam" id="PF00005">
    <property type="entry name" value="ABC_tran"/>
    <property type="match status" value="1"/>
</dbReference>
<evidence type="ECO:0000259" key="9">
    <source>
        <dbReference type="PROSITE" id="PS50893"/>
    </source>
</evidence>
<dbReference type="GO" id="GO:0015421">
    <property type="term" value="F:ABC-type oligopeptide transporter activity"/>
    <property type="evidence" value="ECO:0007669"/>
    <property type="project" value="TreeGrafter"/>
</dbReference>
<evidence type="ECO:0000256" key="1">
    <source>
        <dbReference type="ARBA" id="ARBA00004651"/>
    </source>
</evidence>
<keyword evidence="3" id="KW-0547">Nucleotide-binding</keyword>
<keyword evidence="5 8" id="KW-1133">Transmembrane helix</keyword>
<comment type="subcellular location">
    <subcellularLocation>
        <location evidence="1">Cell membrane</location>
        <topology evidence="1">Multi-pass membrane protein</topology>
    </subcellularLocation>
</comment>
<evidence type="ECO:0000256" key="5">
    <source>
        <dbReference type="ARBA" id="ARBA00022989"/>
    </source>
</evidence>
<feature type="transmembrane region" description="Helical" evidence="8">
    <location>
        <begin position="110"/>
        <end position="133"/>
    </location>
</feature>
<organism evidence="11 12">
    <name type="scientific">Rothia aeria</name>
    <dbReference type="NCBI Taxonomy" id="172042"/>
    <lineage>
        <taxon>Bacteria</taxon>
        <taxon>Bacillati</taxon>
        <taxon>Actinomycetota</taxon>
        <taxon>Actinomycetes</taxon>
        <taxon>Micrococcales</taxon>
        <taxon>Micrococcaceae</taxon>
        <taxon>Rothia</taxon>
    </lineage>
</organism>
<dbReference type="PANTHER" id="PTHR43394">
    <property type="entry name" value="ATP-DEPENDENT PERMEASE MDL1, MITOCHONDRIAL"/>
    <property type="match status" value="1"/>
</dbReference>
<dbReference type="Proteomes" id="UP000282386">
    <property type="component" value="Chromosome"/>
</dbReference>
<keyword evidence="4 11" id="KW-0067">ATP-binding</keyword>
<dbReference type="InterPro" id="IPR036640">
    <property type="entry name" value="ABC1_TM_sf"/>
</dbReference>
<proteinExistence type="predicted"/>
<dbReference type="InterPro" id="IPR003593">
    <property type="entry name" value="AAA+_ATPase"/>
</dbReference>
<dbReference type="Gene3D" id="1.20.1560.10">
    <property type="entry name" value="ABC transporter type 1, transmembrane domain"/>
    <property type="match status" value="1"/>
</dbReference>
<sequence length="627" mass="67247">MGLVVAIGAAVLEISVPQMLQFIVDELTRNATETGIWIGGSLVLLIGVGQASLAYWRRWLIVDPTSTMEMRMRMNFFDKLLRAPLSMIDRWSSGQLLTRSMSDLGTIRRWLSFALVQLISVAVMFLVGSSFMFGASWQLAAVFVVTVPVLLVSLVSYVRKYNAYTKELQQLTGDVSTRIEESVRGIRVIKALGRSQEEIQKYTAAVEELNSLDYRRSMLVALVAFYQRVIVGVSTLIALWVGVPQVASGAVSLGSLTAYFAVLTVVLGHVLRSTTLISSYLNYRVAMERHVEVMSENGHEEVVLTDEAAEQAPIPSGGVLSVTFDNVHFTYNPAQEPSPQEHSAEEHTTDAPAPGGVLEGLSFKAFAGEVVALVGATGSGKSTALTLVPRFYSPASGRILLGREDIADMPLPVLRAQTAFVFEEAVLFSGTVRQNVLMGVRGEYSEEELEQTLTGALELAACDFVADLPEGVDTVIGEEGLSLSGGQRQRLSLARALAARPAVLLLDDPFSALDVGTEERIITNLRGGEGNLGGTTTLLTAHRPSTVALADRVLLLEGGKIVADGTHTELMKLPAYRALMSAEPEAAASLAHIADMLFGIAEGEVSAAAESTQNREGSPTGEGGGTQ</sequence>
<protein>
    <submittedName>
        <fullName evidence="11">Probable multidrug resistance ABC transporter ATP-binding/permease protein YheI</fullName>
        <ecNumber evidence="11">3.6.3.-</ecNumber>
    </submittedName>
</protein>
<dbReference type="PROSITE" id="PS50893">
    <property type="entry name" value="ABC_TRANSPORTER_2"/>
    <property type="match status" value="1"/>
</dbReference>
<reference evidence="11 12" key="1">
    <citation type="submission" date="2018-12" db="EMBL/GenBank/DDBJ databases">
        <authorList>
            <consortium name="Pathogen Informatics"/>
        </authorList>
    </citation>
    <scope>NUCLEOTIDE SEQUENCE [LARGE SCALE GENOMIC DNA]</scope>
    <source>
        <strain evidence="11 12">NCTC10207</strain>
    </source>
</reference>
<feature type="transmembrane region" description="Helical" evidence="8">
    <location>
        <begin position="36"/>
        <end position="56"/>
    </location>
</feature>
<feature type="compositionally biased region" description="Polar residues" evidence="7">
    <location>
        <begin position="332"/>
        <end position="341"/>
    </location>
</feature>
<dbReference type="GO" id="GO:0005524">
    <property type="term" value="F:ATP binding"/>
    <property type="evidence" value="ECO:0007669"/>
    <property type="project" value="UniProtKB-KW"/>
</dbReference>
<dbReference type="InterPro" id="IPR027417">
    <property type="entry name" value="P-loop_NTPase"/>
</dbReference>
<feature type="region of interest" description="Disordered" evidence="7">
    <location>
        <begin position="331"/>
        <end position="352"/>
    </location>
</feature>
<feature type="transmembrane region" description="Helical" evidence="8">
    <location>
        <begin position="249"/>
        <end position="271"/>
    </location>
</feature>
<dbReference type="EMBL" id="LR134479">
    <property type="protein sequence ID" value="VEI22285.1"/>
    <property type="molecule type" value="Genomic_DNA"/>
</dbReference>
<dbReference type="AlphaFoldDB" id="A0A7Z9A293"/>
<dbReference type="InterPro" id="IPR017871">
    <property type="entry name" value="ABC_transporter-like_CS"/>
</dbReference>
<evidence type="ECO:0000256" key="3">
    <source>
        <dbReference type="ARBA" id="ARBA00022741"/>
    </source>
</evidence>
<evidence type="ECO:0000256" key="8">
    <source>
        <dbReference type="SAM" id="Phobius"/>
    </source>
</evidence>
<dbReference type="SMART" id="SM00382">
    <property type="entry name" value="AAA"/>
    <property type="match status" value="1"/>
</dbReference>
<evidence type="ECO:0000313" key="11">
    <source>
        <dbReference type="EMBL" id="VEI22285.1"/>
    </source>
</evidence>
<dbReference type="PANTHER" id="PTHR43394:SF1">
    <property type="entry name" value="ATP-BINDING CASSETTE SUB-FAMILY B MEMBER 10, MITOCHONDRIAL"/>
    <property type="match status" value="1"/>
</dbReference>
<keyword evidence="6 8" id="KW-0472">Membrane</keyword>
<keyword evidence="2 8" id="KW-0812">Transmembrane</keyword>
<feature type="transmembrane region" description="Helical" evidence="8">
    <location>
        <begin position="139"/>
        <end position="158"/>
    </location>
</feature>
<dbReference type="SUPFAM" id="SSF90123">
    <property type="entry name" value="ABC transporter transmembrane region"/>
    <property type="match status" value="1"/>
</dbReference>
<evidence type="ECO:0000313" key="12">
    <source>
        <dbReference type="Proteomes" id="UP000282386"/>
    </source>
</evidence>
<dbReference type="Pfam" id="PF00664">
    <property type="entry name" value="ABC_membrane"/>
    <property type="match status" value="1"/>
</dbReference>
<feature type="transmembrane region" description="Helical" evidence="8">
    <location>
        <begin position="219"/>
        <end position="243"/>
    </location>
</feature>
<name>A0A7Z9A293_9MICC</name>
<accession>A0A7Z9A293</accession>
<dbReference type="InterPro" id="IPR003439">
    <property type="entry name" value="ABC_transporter-like_ATP-bd"/>
</dbReference>
<feature type="domain" description="ABC transmembrane type-1" evidence="10">
    <location>
        <begin position="1"/>
        <end position="282"/>
    </location>
</feature>
<dbReference type="PROSITE" id="PS50929">
    <property type="entry name" value="ABC_TM1F"/>
    <property type="match status" value="1"/>
</dbReference>
<evidence type="ECO:0000256" key="6">
    <source>
        <dbReference type="ARBA" id="ARBA00023136"/>
    </source>
</evidence>
<dbReference type="GO" id="GO:0005886">
    <property type="term" value="C:plasma membrane"/>
    <property type="evidence" value="ECO:0007669"/>
    <property type="project" value="UniProtKB-SubCell"/>
</dbReference>
<evidence type="ECO:0000256" key="7">
    <source>
        <dbReference type="SAM" id="MobiDB-lite"/>
    </source>
</evidence>
<evidence type="ECO:0000256" key="2">
    <source>
        <dbReference type="ARBA" id="ARBA00022692"/>
    </source>
</evidence>
<evidence type="ECO:0000259" key="10">
    <source>
        <dbReference type="PROSITE" id="PS50929"/>
    </source>
</evidence>
<gene>
    <name evidence="11" type="primary">yheI</name>
    <name evidence="11" type="ORF">NCTC10207_00360</name>
</gene>
<feature type="region of interest" description="Disordered" evidence="7">
    <location>
        <begin position="607"/>
        <end position="627"/>
    </location>
</feature>
<feature type="domain" description="ABC transporter" evidence="9">
    <location>
        <begin position="322"/>
        <end position="583"/>
    </location>
</feature>
<dbReference type="PROSITE" id="PS00211">
    <property type="entry name" value="ABC_TRANSPORTER_1"/>
    <property type="match status" value="1"/>
</dbReference>
<dbReference type="GO" id="GO:0016887">
    <property type="term" value="F:ATP hydrolysis activity"/>
    <property type="evidence" value="ECO:0007669"/>
    <property type="project" value="InterPro"/>
</dbReference>